<name>A0AA37NDK4_9FIRM</name>
<sequence>MRKLLLKLAHRILKKYGVIPLDFKDKVLFMGNIYEIQSYVISKEFFKTDVTVEMCDCFKFPDCGGS</sequence>
<evidence type="ECO:0000313" key="1">
    <source>
        <dbReference type="EMBL" id="GKH02079.1"/>
    </source>
</evidence>
<comment type="caution">
    <text evidence="1">The sequence shown here is derived from an EMBL/GenBank/DDBJ whole genome shotgun (WGS) entry which is preliminary data.</text>
</comment>
<organism evidence="1 2">
    <name type="scientific">Hungatella hathewayi</name>
    <dbReference type="NCBI Taxonomy" id="154046"/>
    <lineage>
        <taxon>Bacteria</taxon>
        <taxon>Bacillati</taxon>
        <taxon>Bacillota</taxon>
        <taxon>Clostridia</taxon>
        <taxon>Lachnospirales</taxon>
        <taxon>Lachnospiraceae</taxon>
        <taxon>Hungatella</taxon>
    </lineage>
</organism>
<reference evidence="1" key="1">
    <citation type="submission" date="2022-01" db="EMBL/GenBank/DDBJ databases">
        <title>Novel bile acid biosynthetic pathways are enriched in the microbiome of centenarians.</title>
        <authorList>
            <person name="Sato Y."/>
            <person name="Atarashi K."/>
            <person name="Plichta R.D."/>
            <person name="Arai Y."/>
            <person name="Sasajima S."/>
            <person name="Kearney M.S."/>
            <person name="Suda W."/>
            <person name="Takeshita K."/>
            <person name="Sasaki T."/>
            <person name="Okamoto S."/>
            <person name="Skelly N.A."/>
            <person name="Okamura Y."/>
            <person name="Vlamakis H."/>
            <person name="Li Y."/>
            <person name="Tanoue T."/>
            <person name="Takei H."/>
            <person name="Nittono H."/>
            <person name="Narushima S."/>
            <person name="Irie J."/>
            <person name="Itoh H."/>
            <person name="Moriya K."/>
            <person name="Sugiura Y."/>
            <person name="Suematsu M."/>
            <person name="Moritoki N."/>
            <person name="Shibata S."/>
            <person name="Littman R.D."/>
            <person name="Fischbach A.M."/>
            <person name="Uwamino Y."/>
            <person name="Inoue T."/>
            <person name="Honda A."/>
            <person name="Hattori M."/>
            <person name="Murai T."/>
            <person name="Xavier J.R."/>
            <person name="Hirose N."/>
            <person name="Honda K."/>
        </authorList>
    </citation>
    <scope>NUCLEOTIDE SEQUENCE</scope>
    <source>
        <strain evidence="1">CE91-St55</strain>
    </source>
</reference>
<dbReference type="EMBL" id="BQNJ01000001">
    <property type="protein sequence ID" value="GKH02079.1"/>
    <property type="molecule type" value="Genomic_DNA"/>
</dbReference>
<proteinExistence type="predicted"/>
<evidence type="ECO:0000313" key="2">
    <source>
        <dbReference type="Proteomes" id="UP001055091"/>
    </source>
</evidence>
<accession>A0AA37NDK4</accession>
<dbReference type="AlphaFoldDB" id="A0AA37NDK4"/>
<gene>
    <name evidence="1" type="ORF">CE91St55_40600</name>
</gene>
<dbReference type="Proteomes" id="UP001055091">
    <property type="component" value="Unassembled WGS sequence"/>
</dbReference>
<protein>
    <submittedName>
        <fullName evidence="1">Uncharacterized protein</fullName>
    </submittedName>
</protein>